<dbReference type="OrthoDB" id="4913at2"/>
<proteinExistence type="inferred from homology"/>
<comment type="caution">
    <text evidence="8">The sequence shown here is derived from an EMBL/GenBank/DDBJ whole genome shotgun (WGS) entry which is preliminary data.</text>
</comment>
<evidence type="ECO:0000256" key="7">
    <source>
        <dbReference type="ARBA" id="ARBA00033711"/>
    </source>
</evidence>
<evidence type="ECO:0000256" key="2">
    <source>
        <dbReference type="ARBA" id="ARBA00009997"/>
    </source>
</evidence>
<organism evidence="8 9">
    <name type="scientific">Peribacillus glennii</name>
    <dbReference type="NCBI Taxonomy" id="2303991"/>
    <lineage>
        <taxon>Bacteria</taxon>
        <taxon>Bacillati</taxon>
        <taxon>Bacillota</taxon>
        <taxon>Bacilli</taxon>
        <taxon>Bacillales</taxon>
        <taxon>Bacillaceae</taxon>
        <taxon>Peribacillus</taxon>
    </lineage>
</organism>
<evidence type="ECO:0000256" key="6">
    <source>
        <dbReference type="ARBA" id="ARBA00022842"/>
    </source>
</evidence>
<dbReference type="PANTHER" id="PTHR37311:SF1">
    <property type="entry name" value="2-PHOSPHOSULFOLACTATE PHOSPHATASE-RELATED"/>
    <property type="match status" value="1"/>
</dbReference>
<comment type="cofactor">
    <cofactor evidence="1">
        <name>Mg(2+)</name>
        <dbReference type="ChEBI" id="CHEBI:18420"/>
    </cofactor>
</comment>
<evidence type="ECO:0000256" key="1">
    <source>
        <dbReference type="ARBA" id="ARBA00001946"/>
    </source>
</evidence>
<protein>
    <recommendedName>
        <fullName evidence="4">Probable 2-phosphosulfolactate phosphatase</fullName>
        <ecNumber evidence="3">3.1.3.71</ecNumber>
    </recommendedName>
</protein>
<comment type="similarity">
    <text evidence="2">Belongs to the ComB family.</text>
</comment>
<keyword evidence="9" id="KW-1185">Reference proteome</keyword>
<keyword evidence="5" id="KW-0378">Hydrolase</keyword>
<comment type="catalytic activity">
    <reaction evidence="7">
        <text>(2R)-O-phospho-3-sulfolactate + H2O = (2R)-3-sulfolactate + phosphate</text>
        <dbReference type="Rhea" id="RHEA:23416"/>
        <dbReference type="ChEBI" id="CHEBI:15377"/>
        <dbReference type="ChEBI" id="CHEBI:15597"/>
        <dbReference type="ChEBI" id="CHEBI:43474"/>
        <dbReference type="ChEBI" id="CHEBI:58738"/>
        <dbReference type="EC" id="3.1.3.71"/>
    </reaction>
</comment>
<name>A0A372LH67_9BACI</name>
<accession>A0A372LH67</accession>
<dbReference type="EC" id="3.1.3.71" evidence="3"/>
<dbReference type="GO" id="GO:0050545">
    <property type="term" value="F:sulfopyruvate decarboxylase activity"/>
    <property type="evidence" value="ECO:0007669"/>
    <property type="project" value="TreeGrafter"/>
</dbReference>
<evidence type="ECO:0000256" key="3">
    <source>
        <dbReference type="ARBA" id="ARBA00012953"/>
    </source>
</evidence>
<reference evidence="8 9" key="1">
    <citation type="submission" date="2018-08" db="EMBL/GenBank/DDBJ databases">
        <title>Bacillus chawlae sp. nov., Bacillus glennii sp. nov., and Bacillus saganii sp. nov. Isolated from the Vehicle Assembly Building at Kennedy Space Center where the Viking Spacecraft were Assembled.</title>
        <authorList>
            <person name="Seuylemezian A."/>
            <person name="Vaishampayan P."/>
        </authorList>
    </citation>
    <scope>NUCLEOTIDE SEQUENCE [LARGE SCALE GENOMIC DNA]</scope>
    <source>
        <strain evidence="8 9">V44-8</strain>
    </source>
</reference>
<dbReference type="SUPFAM" id="SSF142823">
    <property type="entry name" value="ComB-like"/>
    <property type="match status" value="1"/>
</dbReference>
<dbReference type="PANTHER" id="PTHR37311">
    <property type="entry name" value="2-PHOSPHOSULFOLACTATE PHOSPHATASE-RELATED"/>
    <property type="match status" value="1"/>
</dbReference>
<dbReference type="Pfam" id="PF04029">
    <property type="entry name" value="2-ph_phosp"/>
    <property type="match status" value="1"/>
</dbReference>
<evidence type="ECO:0000313" key="9">
    <source>
        <dbReference type="Proteomes" id="UP000262939"/>
    </source>
</evidence>
<dbReference type="Gene3D" id="3.90.1560.10">
    <property type="entry name" value="ComB-like"/>
    <property type="match status" value="1"/>
</dbReference>
<evidence type="ECO:0000313" key="8">
    <source>
        <dbReference type="EMBL" id="RFU65334.1"/>
    </source>
</evidence>
<evidence type="ECO:0000256" key="4">
    <source>
        <dbReference type="ARBA" id="ARBA00021948"/>
    </source>
</evidence>
<dbReference type="RefSeq" id="WP_117321509.1">
    <property type="nucleotide sequence ID" value="NZ_QVTD01000003.1"/>
</dbReference>
<dbReference type="InterPro" id="IPR005238">
    <property type="entry name" value="ComB-like"/>
</dbReference>
<gene>
    <name evidence="8" type="ORF">D0466_05395</name>
</gene>
<dbReference type="InterPro" id="IPR036702">
    <property type="entry name" value="ComB-like_sf"/>
</dbReference>
<dbReference type="EMBL" id="QVTD01000003">
    <property type="protein sequence ID" value="RFU65334.1"/>
    <property type="molecule type" value="Genomic_DNA"/>
</dbReference>
<dbReference type="GO" id="GO:0000287">
    <property type="term" value="F:magnesium ion binding"/>
    <property type="evidence" value="ECO:0007669"/>
    <property type="project" value="InterPro"/>
</dbReference>
<keyword evidence="6" id="KW-0460">Magnesium</keyword>
<dbReference type="GO" id="GO:0050532">
    <property type="term" value="F:2-phosphosulfolactate phosphatase activity"/>
    <property type="evidence" value="ECO:0007669"/>
    <property type="project" value="UniProtKB-EC"/>
</dbReference>
<dbReference type="AlphaFoldDB" id="A0A372LH67"/>
<dbReference type="Proteomes" id="UP000262939">
    <property type="component" value="Unassembled WGS sequence"/>
</dbReference>
<evidence type="ECO:0000256" key="5">
    <source>
        <dbReference type="ARBA" id="ARBA00022801"/>
    </source>
</evidence>
<sequence>MGIQIIQGHDHKLNSADINIVIDVIRAFTVAHYAFAKGAKQILLVGEVGKAYQLKKSHPDYLLAGEINGIAIEGFDLDNSPLTIMKRDVKNKTLVQKTTNGVRAALNSLDARELYVTGFSNARKTAHYTRNFYQSSNDSAEINIIASHPTGDDDLACAEYIHSIITGSYTITPEETASRINNSHVAKKFFDETNPYFQAEDIAVCSKELDSNFLMKVNQECEIPTIERFFI</sequence>